<dbReference type="Proteomes" id="UP000283387">
    <property type="component" value="Unassembled WGS sequence"/>
</dbReference>
<dbReference type="FunFam" id="2.60.120.1440:FF:000001">
    <property type="entry name" value="Putative anti-sigma factor"/>
    <property type="match status" value="1"/>
</dbReference>
<name>A0A419W467_9BACT</name>
<dbReference type="InterPro" id="IPR012373">
    <property type="entry name" value="Ferrdict_sens_TM"/>
</dbReference>
<keyword evidence="1" id="KW-0472">Membrane</keyword>
<evidence type="ECO:0000259" key="2">
    <source>
        <dbReference type="Pfam" id="PF04773"/>
    </source>
</evidence>
<feature type="transmembrane region" description="Helical" evidence="1">
    <location>
        <begin position="92"/>
        <end position="113"/>
    </location>
</feature>
<dbReference type="PANTHER" id="PTHR30273">
    <property type="entry name" value="PERIPLASMIC SIGNAL SENSOR AND SIGMA FACTOR ACTIVATOR FECR-RELATED"/>
    <property type="match status" value="1"/>
</dbReference>
<keyword evidence="1" id="KW-0812">Transmembrane</keyword>
<dbReference type="PIRSF" id="PIRSF018266">
    <property type="entry name" value="FecR"/>
    <property type="match status" value="1"/>
</dbReference>
<feature type="domain" description="Protein FecR C-terminal" evidence="3">
    <location>
        <begin position="270"/>
        <end position="333"/>
    </location>
</feature>
<evidence type="ECO:0000256" key="1">
    <source>
        <dbReference type="SAM" id="Phobius"/>
    </source>
</evidence>
<keyword evidence="5" id="KW-1185">Reference proteome</keyword>
<gene>
    <name evidence="4" type="ORF">BC643_0571</name>
</gene>
<sequence length="345" mass="39816">MNIEPNDIRRFLEGKTTPEESNKIKQWLSVPQNEAVARMILGDLWTNNEIHLKGQKPDFDTMLLKTKFRIPTDSINQINKHSRSNVNRFIQLFYRVAAVLILPLMLFTAYLYFQKPVVPVSPSAENAGFGIREIYTKPGTRTSLQLADGTRVWLNDGTTFRYPEQFTGAKREVYVDGEAYFEVEADKQHPFVVNNPMMKTLVTGTHFNVNGYSKDQFFEATLLEGKIQLESKSGNAELLPGEQLQFNVDAKKMVQREVKSSSAIGWIDGRLIIQNERLELALKKISRWYNIDIVMDDKSISDYELTCTLENEKVDQCMNLISNALQIRYRVEKIDNKKRIHLLKK</sequence>
<dbReference type="Pfam" id="PF04773">
    <property type="entry name" value="FecR"/>
    <property type="match status" value="1"/>
</dbReference>
<dbReference type="InterPro" id="IPR006860">
    <property type="entry name" value="FecR"/>
</dbReference>
<dbReference type="Gene3D" id="3.55.50.30">
    <property type="match status" value="1"/>
</dbReference>
<dbReference type="InterPro" id="IPR032508">
    <property type="entry name" value="FecR_C"/>
</dbReference>
<evidence type="ECO:0000313" key="4">
    <source>
        <dbReference type="EMBL" id="RKD90235.1"/>
    </source>
</evidence>
<dbReference type="Gene3D" id="2.60.120.1440">
    <property type="match status" value="1"/>
</dbReference>
<dbReference type="EMBL" id="RAPN01000001">
    <property type="protein sequence ID" value="RKD90235.1"/>
    <property type="molecule type" value="Genomic_DNA"/>
</dbReference>
<protein>
    <submittedName>
        <fullName evidence="4">FecR family protein</fullName>
    </submittedName>
</protein>
<evidence type="ECO:0000259" key="3">
    <source>
        <dbReference type="Pfam" id="PF16344"/>
    </source>
</evidence>
<dbReference type="PANTHER" id="PTHR30273:SF2">
    <property type="entry name" value="PROTEIN FECR"/>
    <property type="match status" value="1"/>
</dbReference>
<dbReference type="OrthoDB" id="649666at2"/>
<keyword evidence="1" id="KW-1133">Transmembrane helix</keyword>
<evidence type="ECO:0000313" key="5">
    <source>
        <dbReference type="Proteomes" id="UP000283387"/>
    </source>
</evidence>
<feature type="domain" description="FecR protein" evidence="2">
    <location>
        <begin position="133"/>
        <end position="227"/>
    </location>
</feature>
<dbReference type="RefSeq" id="WP_120271653.1">
    <property type="nucleotide sequence ID" value="NZ_RAPN01000001.1"/>
</dbReference>
<reference evidence="4 5" key="1">
    <citation type="submission" date="2018-09" db="EMBL/GenBank/DDBJ databases">
        <title>Genomic Encyclopedia of Archaeal and Bacterial Type Strains, Phase II (KMG-II): from individual species to whole genera.</title>
        <authorList>
            <person name="Goeker M."/>
        </authorList>
    </citation>
    <scope>NUCLEOTIDE SEQUENCE [LARGE SCALE GENOMIC DNA]</scope>
    <source>
        <strain evidence="4 5">DSM 27148</strain>
    </source>
</reference>
<dbReference type="AlphaFoldDB" id="A0A419W467"/>
<proteinExistence type="predicted"/>
<accession>A0A419W467</accession>
<comment type="caution">
    <text evidence="4">The sequence shown here is derived from an EMBL/GenBank/DDBJ whole genome shotgun (WGS) entry which is preliminary data.</text>
</comment>
<organism evidence="4 5">
    <name type="scientific">Mangrovibacterium diazotrophicum</name>
    <dbReference type="NCBI Taxonomy" id="1261403"/>
    <lineage>
        <taxon>Bacteria</taxon>
        <taxon>Pseudomonadati</taxon>
        <taxon>Bacteroidota</taxon>
        <taxon>Bacteroidia</taxon>
        <taxon>Marinilabiliales</taxon>
        <taxon>Prolixibacteraceae</taxon>
        <taxon>Mangrovibacterium</taxon>
    </lineage>
</organism>
<dbReference type="Pfam" id="PF16344">
    <property type="entry name" value="FecR_C"/>
    <property type="match status" value="1"/>
</dbReference>
<dbReference type="GO" id="GO:0016989">
    <property type="term" value="F:sigma factor antagonist activity"/>
    <property type="evidence" value="ECO:0007669"/>
    <property type="project" value="TreeGrafter"/>
</dbReference>